<evidence type="ECO:0000256" key="3">
    <source>
        <dbReference type="ARBA" id="ARBA00022475"/>
    </source>
</evidence>
<dbReference type="SUPFAM" id="SSF161098">
    <property type="entry name" value="MetI-like"/>
    <property type="match status" value="1"/>
</dbReference>
<feature type="transmembrane region" description="Helical" evidence="7">
    <location>
        <begin position="87"/>
        <end position="108"/>
    </location>
</feature>
<reference evidence="9 10" key="1">
    <citation type="submission" date="2018-03" db="EMBL/GenBank/DDBJ databases">
        <title>Genomic Encyclopedia of Type Strains, Phase III (KMG-III): the genomes of soil and plant-associated and newly described type strains.</title>
        <authorList>
            <person name="Whitman W."/>
        </authorList>
    </citation>
    <scope>NUCLEOTIDE SEQUENCE [LARGE SCALE GENOMIC DNA]</scope>
    <source>
        <strain evidence="9 10">CGMCC 4.7104</strain>
    </source>
</reference>
<feature type="transmembrane region" description="Helical" evidence="7">
    <location>
        <begin position="164"/>
        <end position="188"/>
    </location>
</feature>
<evidence type="ECO:0000256" key="7">
    <source>
        <dbReference type="RuleBase" id="RU363032"/>
    </source>
</evidence>
<dbReference type="PANTHER" id="PTHR32243:SF24">
    <property type="entry name" value="DIACETYLCHITOBIOSE UPTAKE SYSTEM PERMEASE PROTEIN NGCG"/>
    <property type="match status" value="1"/>
</dbReference>
<feature type="transmembrane region" description="Helical" evidence="7">
    <location>
        <begin position="224"/>
        <end position="245"/>
    </location>
</feature>
<evidence type="ECO:0000256" key="4">
    <source>
        <dbReference type="ARBA" id="ARBA00022692"/>
    </source>
</evidence>
<name>A0A2T0M207_9ACTN</name>
<keyword evidence="5 7" id="KW-1133">Transmembrane helix</keyword>
<dbReference type="Proteomes" id="UP000238312">
    <property type="component" value="Unassembled WGS sequence"/>
</dbReference>
<evidence type="ECO:0000256" key="5">
    <source>
        <dbReference type="ARBA" id="ARBA00022989"/>
    </source>
</evidence>
<evidence type="ECO:0000256" key="6">
    <source>
        <dbReference type="ARBA" id="ARBA00023136"/>
    </source>
</evidence>
<evidence type="ECO:0000256" key="2">
    <source>
        <dbReference type="ARBA" id="ARBA00022448"/>
    </source>
</evidence>
<sequence length="259" mass="27833">MVAVNLAVLAWMLITSVREHREIFATPFDWPGFAWGNYAEAWQSADFGVAAANSLILVATAAVAVVIVAAPAGYALGRSVERAAASLTLYFALGIGVPVQVIVIPLFVLMERLSLVNNLFGLFLLYVAVSLPFTVFLLTGYFASLPGELEEAAAIDGASRLRTFWTIMLPLARSGLITAFTLNAIGLWNEAFLALVFVQSTDKQTLPLALLGFLAKQQYSGADYGVLFAGVAILVLPMLLLYVWLGRRIIEGMTLGAGK</sequence>
<organism evidence="9 10">
    <name type="scientific">Nonomuraea fuscirosea</name>
    <dbReference type="NCBI Taxonomy" id="1291556"/>
    <lineage>
        <taxon>Bacteria</taxon>
        <taxon>Bacillati</taxon>
        <taxon>Actinomycetota</taxon>
        <taxon>Actinomycetes</taxon>
        <taxon>Streptosporangiales</taxon>
        <taxon>Streptosporangiaceae</taxon>
        <taxon>Nonomuraea</taxon>
    </lineage>
</organism>
<dbReference type="Pfam" id="PF00528">
    <property type="entry name" value="BPD_transp_1"/>
    <property type="match status" value="1"/>
</dbReference>
<dbReference type="InterPro" id="IPR000515">
    <property type="entry name" value="MetI-like"/>
</dbReference>
<comment type="subcellular location">
    <subcellularLocation>
        <location evidence="1 7">Cell membrane</location>
        <topology evidence="1 7">Multi-pass membrane protein</topology>
    </subcellularLocation>
</comment>
<gene>
    <name evidence="9" type="ORF">B0I32_13737</name>
</gene>
<evidence type="ECO:0000256" key="1">
    <source>
        <dbReference type="ARBA" id="ARBA00004651"/>
    </source>
</evidence>
<dbReference type="AlphaFoldDB" id="A0A2T0M207"/>
<dbReference type="Gene3D" id="1.10.3720.10">
    <property type="entry name" value="MetI-like"/>
    <property type="match status" value="1"/>
</dbReference>
<dbReference type="GO" id="GO:0055085">
    <property type="term" value="P:transmembrane transport"/>
    <property type="evidence" value="ECO:0007669"/>
    <property type="project" value="InterPro"/>
</dbReference>
<dbReference type="PROSITE" id="PS50928">
    <property type="entry name" value="ABC_TM1"/>
    <property type="match status" value="1"/>
</dbReference>
<keyword evidence="3" id="KW-1003">Cell membrane</keyword>
<keyword evidence="10" id="KW-1185">Reference proteome</keyword>
<dbReference type="EMBL" id="PVNG01000037">
    <property type="protein sequence ID" value="PRX50750.1"/>
    <property type="molecule type" value="Genomic_DNA"/>
</dbReference>
<feature type="transmembrane region" description="Helical" evidence="7">
    <location>
        <begin position="120"/>
        <end position="143"/>
    </location>
</feature>
<protein>
    <submittedName>
        <fullName evidence="9">Carbohydrate ABC transporter membrane protein 2 (CUT1 family)</fullName>
    </submittedName>
</protein>
<comment type="caution">
    <text evidence="9">The sequence shown here is derived from an EMBL/GenBank/DDBJ whole genome shotgun (WGS) entry which is preliminary data.</text>
</comment>
<feature type="transmembrane region" description="Helical" evidence="7">
    <location>
        <begin position="49"/>
        <end position="75"/>
    </location>
</feature>
<accession>A0A2T0M207</accession>
<proteinExistence type="inferred from homology"/>
<dbReference type="GO" id="GO:0005886">
    <property type="term" value="C:plasma membrane"/>
    <property type="evidence" value="ECO:0007669"/>
    <property type="project" value="UniProtKB-SubCell"/>
</dbReference>
<dbReference type="InterPro" id="IPR035906">
    <property type="entry name" value="MetI-like_sf"/>
</dbReference>
<keyword evidence="2 7" id="KW-0813">Transport</keyword>
<dbReference type="InterPro" id="IPR050901">
    <property type="entry name" value="BP-dep_ABC_trans_perm"/>
</dbReference>
<evidence type="ECO:0000259" key="8">
    <source>
        <dbReference type="PROSITE" id="PS50928"/>
    </source>
</evidence>
<evidence type="ECO:0000313" key="9">
    <source>
        <dbReference type="EMBL" id="PRX50750.1"/>
    </source>
</evidence>
<feature type="domain" description="ABC transmembrane type-1" evidence="8">
    <location>
        <begin position="51"/>
        <end position="245"/>
    </location>
</feature>
<keyword evidence="4 7" id="KW-0812">Transmembrane</keyword>
<dbReference type="CDD" id="cd06261">
    <property type="entry name" value="TM_PBP2"/>
    <property type="match status" value="1"/>
</dbReference>
<comment type="similarity">
    <text evidence="7">Belongs to the binding-protein-dependent transport system permease family.</text>
</comment>
<dbReference type="PANTHER" id="PTHR32243">
    <property type="entry name" value="MALTOSE TRANSPORT SYSTEM PERMEASE-RELATED"/>
    <property type="match status" value="1"/>
</dbReference>
<keyword evidence="6 7" id="KW-0472">Membrane</keyword>
<evidence type="ECO:0000313" key="10">
    <source>
        <dbReference type="Proteomes" id="UP000238312"/>
    </source>
</evidence>